<dbReference type="PANTHER" id="PTHR43792">
    <property type="entry name" value="GNAT FAMILY, PUTATIVE (AFU_ORTHOLOGUE AFUA_3G00765)-RELATED-RELATED"/>
    <property type="match status" value="1"/>
</dbReference>
<dbReference type="Gene3D" id="3.40.630.30">
    <property type="match status" value="1"/>
</dbReference>
<dbReference type="OrthoDB" id="9784707at2"/>
<dbReference type="InterPro" id="IPR051531">
    <property type="entry name" value="N-acetyltransferase"/>
</dbReference>
<organism evidence="2 3">
    <name type="scientific">Bacterioplanes sanyensis</name>
    <dbReference type="NCBI Taxonomy" id="1249553"/>
    <lineage>
        <taxon>Bacteria</taxon>
        <taxon>Pseudomonadati</taxon>
        <taxon>Pseudomonadota</taxon>
        <taxon>Gammaproteobacteria</taxon>
        <taxon>Oceanospirillales</taxon>
        <taxon>Oceanospirillaceae</taxon>
        <taxon>Bacterioplanes</taxon>
    </lineage>
</organism>
<protein>
    <recommendedName>
        <fullName evidence="1">N-acetyltransferase domain-containing protein</fullName>
    </recommendedName>
</protein>
<keyword evidence="3" id="KW-1185">Reference proteome</keyword>
<dbReference type="Pfam" id="PF13302">
    <property type="entry name" value="Acetyltransf_3"/>
    <property type="match status" value="1"/>
</dbReference>
<dbReference type="AlphaFoldDB" id="A0A222FMD3"/>
<accession>A0A222FMD3</accession>
<dbReference type="GO" id="GO:0016747">
    <property type="term" value="F:acyltransferase activity, transferring groups other than amino-acyl groups"/>
    <property type="evidence" value="ECO:0007669"/>
    <property type="project" value="InterPro"/>
</dbReference>
<dbReference type="SUPFAM" id="SSF55729">
    <property type="entry name" value="Acyl-CoA N-acyltransferases (Nat)"/>
    <property type="match status" value="1"/>
</dbReference>
<dbReference type="RefSeq" id="WP_094061006.1">
    <property type="nucleotide sequence ID" value="NZ_CP022530.1"/>
</dbReference>
<reference evidence="2 3" key="1">
    <citation type="submission" date="2017-07" db="EMBL/GenBank/DDBJ databases">
        <title>Annotated genome sequence of Bacterioplanes sanyensis isolated from Red Sea.</title>
        <authorList>
            <person name="Rehman Z.U."/>
        </authorList>
    </citation>
    <scope>NUCLEOTIDE SEQUENCE [LARGE SCALE GENOMIC DNA]</scope>
    <source>
        <strain evidence="2 3">NV9</strain>
    </source>
</reference>
<name>A0A222FMD3_9GAMM</name>
<evidence type="ECO:0000259" key="1">
    <source>
        <dbReference type="PROSITE" id="PS51186"/>
    </source>
</evidence>
<evidence type="ECO:0000313" key="2">
    <source>
        <dbReference type="EMBL" id="ASP39832.1"/>
    </source>
</evidence>
<dbReference type="EMBL" id="CP022530">
    <property type="protein sequence ID" value="ASP39832.1"/>
    <property type="molecule type" value="Genomic_DNA"/>
</dbReference>
<dbReference type="KEGG" id="bsan:CHH28_14630"/>
<dbReference type="Proteomes" id="UP000202440">
    <property type="component" value="Chromosome"/>
</dbReference>
<dbReference type="InterPro" id="IPR016181">
    <property type="entry name" value="Acyl_CoA_acyltransferase"/>
</dbReference>
<gene>
    <name evidence="2" type="ORF">CHH28_14630</name>
</gene>
<feature type="domain" description="N-acetyltransferase" evidence="1">
    <location>
        <begin position="142"/>
        <end position="294"/>
    </location>
</feature>
<dbReference type="InterPro" id="IPR000182">
    <property type="entry name" value="GNAT_dom"/>
</dbReference>
<sequence>MPADHALLQQALQQPVSALQRLELMLFVRETAQLHGQPQQLFKQKPPTSSAQENDWSLLCQLCHKLCDWPGLIQLLAASGDSGDMALCALAHLRMGQWYEAEQQLQRLRIAKPNIETSHLEVAATVSNLLLHSFCLHSDQGLLLRPLQAFDLSDFCWQYSTDIAERCNLPDFESDRHWHHWLSESQADPRQWVFAIIHPAFGFIGSVALEIHNDNGFFYYWIGADFQGQGFGPDAARSAMHWAADTQGVQHWFAKVYDHNWPSLKAIQQLGFQPMACSLACPFDNEVLFSLSDITCQVGLFDRLQQLMVDMDCDYQLVPWAGAFIR</sequence>
<evidence type="ECO:0000313" key="3">
    <source>
        <dbReference type="Proteomes" id="UP000202440"/>
    </source>
</evidence>
<proteinExistence type="predicted"/>
<dbReference type="PROSITE" id="PS51186">
    <property type="entry name" value="GNAT"/>
    <property type="match status" value="1"/>
</dbReference>